<protein>
    <submittedName>
        <fullName evidence="1">Uncharacterized protein</fullName>
    </submittedName>
</protein>
<dbReference type="EMBL" id="CM042881">
    <property type="protein sequence ID" value="KAI4386897.1"/>
    <property type="molecule type" value="Genomic_DNA"/>
</dbReference>
<proteinExistence type="predicted"/>
<accession>A0ACB9S844</accession>
<reference evidence="2" key="1">
    <citation type="journal article" date="2023" name="Front. Plant Sci.">
        <title>Chromosomal-level genome assembly of Melastoma candidum provides insights into trichome evolution.</title>
        <authorList>
            <person name="Zhong Y."/>
            <person name="Wu W."/>
            <person name="Sun C."/>
            <person name="Zou P."/>
            <person name="Liu Y."/>
            <person name="Dai S."/>
            <person name="Zhou R."/>
        </authorList>
    </citation>
    <scope>NUCLEOTIDE SEQUENCE [LARGE SCALE GENOMIC DNA]</scope>
</reference>
<sequence length="618" mass="69180">MQDVLPTVLVPHATSLASIGSSSSLQTTHLLSPSVTAPIADAPFSTAAPSSTVTIDAAAPPSRHPMVTRTRDGTRRPRILLSLMARSLPPVPTFYRSTLSIPTWKAAMDAEYQALLSNRTWSLVPPHPSQNVIGYQWIFKLKTRPDNTIEHHKACLVTQGFYQRPGLNFQETYSLVIKPATVRLVLTVAASRGWALRQLDVRNAFLHGDLSETVYMKQPPGYIDARFPHHVCRLQKSLYGLRQAPRAWFDCFSIVLLSLGFTQSQSDTSLFYLHTTTSTILLLVYVDDMLLVEPDCHKLDALVAALSSRFALKDLGFPSHFLNVRLESFVQGLFLSQAHYIEQLLQKYNLSECRPAKTALSSKFQPSLDAPLTDNPTEFRELIGSLQYLTMTRPDNAFSVNQLSQFLHSPTTEHACAAKRILCYLKGTSTIGLPLLETDLTRLTTYADADWVGCPATRRSTTGYAVFLGSTLLSWQSKKQPTVSRSSTETEYRALAYAAAEIIWISSLCREIGLSLRRPLIICCDNIGATYLASNPIQHNRTKHVTIDYHFIREQVRCGDLVVKFVPTKEQRADIFTKNLNGRSFTHQRTTLMLRPEHEIAGSENQSYYSALIMETIP</sequence>
<name>A0ACB9S844_9MYRT</name>
<dbReference type="Proteomes" id="UP001057402">
    <property type="component" value="Chromosome 2"/>
</dbReference>
<gene>
    <name evidence="1" type="ORF">MLD38_004775</name>
</gene>
<comment type="caution">
    <text evidence="1">The sequence shown here is derived from an EMBL/GenBank/DDBJ whole genome shotgun (WGS) entry which is preliminary data.</text>
</comment>
<organism evidence="1 2">
    <name type="scientific">Melastoma candidum</name>
    <dbReference type="NCBI Taxonomy" id="119954"/>
    <lineage>
        <taxon>Eukaryota</taxon>
        <taxon>Viridiplantae</taxon>
        <taxon>Streptophyta</taxon>
        <taxon>Embryophyta</taxon>
        <taxon>Tracheophyta</taxon>
        <taxon>Spermatophyta</taxon>
        <taxon>Magnoliopsida</taxon>
        <taxon>eudicotyledons</taxon>
        <taxon>Gunneridae</taxon>
        <taxon>Pentapetalae</taxon>
        <taxon>rosids</taxon>
        <taxon>malvids</taxon>
        <taxon>Myrtales</taxon>
        <taxon>Melastomataceae</taxon>
        <taxon>Melastomatoideae</taxon>
        <taxon>Melastomateae</taxon>
        <taxon>Melastoma</taxon>
    </lineage>
</organism>
<evidence type="ECO:0000313" key="2">
    <source>
        <dbReference type="Proteomes" id="UP001057402"/>
    </source>
</evidence>
<evidence type="ECO:0000313" key="1">
    <source>
        <dbReference type="EMBL" id="KAI4386897.1"/>
    </source>
</evidence>
<keyword evidence="2" id="KW-1185">Reference proteome</keyword>